<dbReference type="CDD" id="cd00082">
    <property type="entry name" value="HisKA"/>
    <property type="match status" value="1"/>
</dbReference>
<dbReference type="SMART" id="SM00387">
    <property type="entry name" value="HATPase_c"/>
    <property type="match status" value="1"/>
</dbReference>
<dbReference type="Gene3D" id="3.30.565.10">
    <property type="entry name" value="Histidine kinase-like ATPase, C-terminal domain"/>
    <property type="match status" value="1"/>
</dbReference>
<proteinExistence type="predicted"/>
<dbReference type="EC" id="2.7.13.3" evidence="3"/>
<keyword evidence="9" id="KW-0067">ATP-binding</keyword>
<dbReference type="Gene3D" id="1.10.287.130">
    <property type="match status" value="1"/>
</dbReference>
<evidence type="ECO:0000256" key="13">
    <source>
        <dbReference type="SAM" id="Phobius"/>
    </source>
</evidence>
<dbReference type="InterPro" id="IPR036890">
    <property type="entry name" value="HATPase_C_sf"/>
</dbReference>
<evidence type="ECO:0000256" key="6">
    <source>
        <dbReference type="ARBA" id="ARBA00022692"/>
    </source>
</evidence>
<dbReference type="Pfam" id="PF00512">
    <property type="entry name" value="HisKA"/>
    <property type="match status" value="1"/>
</dbReference>
<keyword evidence="11" id="KW-0902">Two-component regulatory system</keyword>
<keyword evidence="5" id="KW-0808">Transferase</keyword>
<dbReference type="SUPFAM" id="SSF47384">
    <property type="entry name" value="Homodimeric domain of signal transducing histidine kinase"/>
    <property type="match status" value="1"/>
</dbReference>
<evidence type="ECO:0000256" key="5">
    <source>
        <dbReference type="ARBA" id="ARBA00022679"/>
    </source>
</evidence>
<dbReference type="InterPro" id="IPR036097">
    <property type="entry name" value="HisK_dim/P_sf"/>
</dbReference>
<dbReference type="OrthoDB" id="9809766at2"/>
<dbReference type="eggNOG" id="COG2205">
    <property type="taxonomic scope" value="Bacteria"/>
</dbReference>
<evidence type="ECO:0000256" key="12">
    <source>
        <dbReference type="ARBA" id="ARBA00023136"/>
    </source>
</evidence>
<keyword evidence="8 15" id="KW-0418">Kinase</keyword>
<evidence type="ECO:0000256" key="1">
    <source>
        <dbReference type="ARBA" id="ARBA00000085"/>
    </source>
</evidence>
<evidence type="ECO:0000256" key="7">
    <source>
        <dbReference type="ARBA" id="ARBA00022741"/>
    </source>
</evidence>
<dbReference type="GO" id="GO:0000155">
    <property type="term" value="F:phosphorelay sensor kinase activity"/>
    <property type="evidence" value="ECO:0007669"/>
    <property type="project" value="InterPro"/>
</dbReference>
<dbReference type="GO" id="GO:0005886">
    <property type="term" value="C:plasma membrane"/>
    <property type="evidence" value="ECO:0007669"/>
    <property type="project" value="TreeGrafter"/>
</dbReference>
<name>Q1YSM8_9GAMM</name>
<evidence type="ECO:0000256" key="11">
    <source>
        <dbReference type="ARBA" id="ARBA00023012"/>
    </source>
</evidence>
<dbReference type="EMBL" id="AAPI01000003">
    <property type="protein sequence ID" value="EAS47178.1"/>
    <property type="molecule type" value="Genomic_DNA"/>
</dbReference>
<evidence type="ECO:0000256" key="8">
    <source>
        <dbReference type="ARBA" id="ARBA00022777"/>
    </source>
</evidence>
<dbReference type="AlphaFoldDB" id="Q1YSM8"/>
<dbReference type="PROSITE" id="PS50109">
    <property type="entry name" value="HIS_KIN"/>
    <property type="match status" value="1"/>
</dbReference>
<dbReference type="STRING" id="314287.GB2207_11193"/>
<keyword evidence="6 13" id="KW-0812">Transmembrane</keyword>
<feature type="domain" description="Histidine kinase" evidence="14">
    <location>
        <begin position="220"/>
        <end position="434"/>
    </location>
</feature>
<gene>
    <name evidence="15" type="ORF">GB2207_11193</name>
</gene>
<keyword evidence="16" id="KW-1185">Reference proteome</keyword>
<dbReference type="PANTHER" id="PTHR45436:SF14">
    <property type="entry name" value="SENSOR PROTEIN QSEC"/>
    <property type="match status" value="1"/>
</dbReference>
<dbReference type="CDD" id="cd00075">
    <property type="entry name" value="HATPase"/>
    <property type="match status" value="1"/>
</dbReference>
<keyword evidence="7" id="KW-0547">Nucleotide-binding</keyword>
<keyword evidence="4" id="KW-0597">Phosphoprotein</keyword>
<evidence type="ECO:0000256" key="2">
    <source>
        <dbReference type="ARBA" id="ARBA00004141"/>
    </source>
</evidence>
<dbReference type="GO" id="GO:0005524">
    <property type="term" value="F:ATP binding"/>
    <property type="evidence" value="ECO:0007669"/>
    <property type="project" value="UniProtKB-KW"/>
</dbReference>
<dbReference type="InterPro" id="IPR003661">
    <property type="entry name" value="HisK_dim/P_dom"/>
</dbReference>
<feature type="transmembrane region" description="Helical" evidence="13">
    <location>
        <begin position="136"/>
        <end position="159"/>
    </location>
</feature>
<evidence type="ECO:0000259" key="14">
    <source>
        <dbReference type="PROSITE" id="PS50109"/>
    </source>
</evidence>
<comment type="caution">
    <text evidence="15">The sequence shown here is derived from an EMBL/GenBank/DDBJ whole genome shotgun (WGS) entry which is preliminary data.</text>
</comment>
<accession>Q1YSM8</accession>
<keyword evidence="10 13" id="KW-1133">Transmembrane helix</keyword>
<sequence length="443" mass="49881">MKSIRVFLVTVILAVVTLFSFISALRGYETSLQEVERMFDSQLVEKAKLIANINVQSIVRNVDSSDTAFQVWQGGNLIGSSDNASQTILGKLQPGFRYHNFEGYRWRTYSYYNTINAQWIIVAARQDIRFSLAENIALKAVLPAVIGLPILAVLIWIVVSRGLHPMRRLAHELGDKQANDLSPLSIAVNSQELSQIVSSSNDLLARLKSSLLREKQFASDAAHELRTPISSLKVQLYNISQEQPERNKEFGELQKITHQLEHVVEQILALYRTSPDEYHTRFEAIDLTSLAQQVIAEEYDNYERKNQQIEFFGQRQLILGDKFSLTTLIQNLLSNANKYTPNGGHIIVKIKRENDQVVLLVEDSGPGIPTYEHERLFQRFYRVGGDRHTSGESGCGLGLAIVKRIAELYNAEITLEPSSFASGTAFTLHFSAIIPVTLDSKQS</sequence>
<evidence type="ECO:0000256" key="3">
    <source>
        <dbReference type="ARBA" id="ARBA00012438"/>
    </source>
</evidence>
<keyword evidence="12 13" id="KW-0472">Membrane</keyword>
<dbReference type="InterPro" id="IPR050428">
    <property type="entry name" value="TCS_sensor_his_kinase"/>
</dbReference>
<organism evidence="15 16">
    <name type="scientific">gamma proteobacterium HTCC2207</name>
    <dbReference type="NCBI Taxonomy" id="314287"/>
    <lineage>
        <taxon>Bacteria</taxon>
        <taxon>Pseudomonadati</taxon>
        <taxon>Pseudomonadota</taxon>
        <taxon>Gammaproteobacteria</taxon>
        <taxon>Cellvibrionales</taxon>
        <taxon>Porticoccaceae</taxon>
        <taxon>SAR92 clade</taxon>
    </lineage>
</organism>
<dbReference type="InterPro" id="IPR005467">
    <property type="entry name" value="His_kinase_dom"/>
</dbReference>
<reference evidence="15 16" key="1">
    <citation type="submission" date="2006-03" db="EMBL/GenBank/DDBJ databases">
        <authorList>
            <person name="Giovannoni S.J."/>
            <person name="Cho J.-C."/>
            <person name="Ferriera S."/>
            <person name="Johnson J."/>
            <person name="Kravitz S."/>
            <person name="Halpern A."/>
            <person name="Remington K."/>
            <person name="Beeson K."/>
            <person name="Tran B."/>
            <person name="Rogers Y.-H."/>
            <person name="Friedman R."/>
            <person name="Venter J.C."/>
        </authorList>
    </citation>
    <scope>NUCLEOTIDE SEQUENCE [LARGE SCALE GENOMIC DNA]</scope>
    <source>
        <strain evidence="15 16">HTCC2207</strain>
    </source>
</reference>
<dbReference type="HOGENOM" id="CLU_000445_89_37_6"/>
<evidence type="ECO:0000313" key="16">
    <source>
        <dbReference type="Proteomes" id="UP000005555"/>
    </source>
</evidence>
<evidence type="ECO:0000313" key="15">
    <source>
        <dbReference type="EMBL" id="EAS47178.1"/>
    </source>
</evidence>
<evidence type="ECO:0000256" key="9">
    <source>
        <dbReference type="ARBA" id="ARBA00022840"/>
    </source>
</evidence>
<dbReference type="InterPro" id="IPR004358">
    <property type="entry name" value="Sig_transdc_His_kin-like_C"/>
</dbReference>
<protein>
    <recommendedName>
        <fullName evidence="3">histidine kinase</fullName>
        <ecNumber evidence="3">2.7.13.3</ecNumber>
    </recommendedName>
</protein>
<evidence type="ECO:0000256" key="4">
    <source>
        <dbReference type="ARBA" id="ARBA00022553"/>
    </source>
</evidence>
<dbReference type="Proteomes" id="UP000005555">
    <property type="component" value="Unassembled WGS sequence"/>
</dbReference>
<dbReference type="PRINTS" id="PR00344">
    <property type="entry name" value="BCTRLSENSOR"/>
</dbReference>
<comment type="catalytic activity">
    <reaction evidence="1">
        <text>ATP + protein L-histidine = ADP + protein N-phospho-L-histidine.</text>
        <dbReference type="EC" id="2.7.13.3"/>
    </reaction>
</comment>
<evidence type="ECO:0000256" key="10">
    <source>
        <dbReference type="ARBA" id="ARBA00022989"/>
    </source>
</evidence>
<dbReference type="Pfam" id="PF02518">
    <property type="entry name" value="HATPase_c"/>
    <property type="match status" value="1"/>
</dbReference>
<dbReference type="PANTHER" id="PTHR45436">
    <property type="entry name" value="SENSOR HISTIDINE KINASE YKOH"/>
    <property type="match status" value="1"/>
</dbReference>
<dbReference type="SMART" id="SM00388">
    <property type="entry name" value="HisKA"/>
    <property type="match status" value="1"/>
</dbReference>
<dbReference type="SUPFAM" id="SSF55874">
    <property type="entry name" value="ATPase domain of HSP90 chaperone/DNA topoisomerase II/histidine kinase"/>
    <property type="match status" value="1"/>
</dbReference>
<comment type="subcellular location">
    <subcellularLocation>
        <location evidence="2">Membrane</location>
        <topology evidence="2">Multi-pass membrane protein</topology>
    </subcellularLocation>
</comment>
<dbReference type="InterPro" id="IPR003594">
    <property type="entry name" value="HATPase_dom"/>
</dbReference>